<dbReference type="Proteomes" id="UP000279236">
    <property type="component" value="Unassembled WGS sequence"/>
</dbReference>
<feature type="compositionally biased region" description="Basic residues" evidence="1">
    <location>
        <begin position="422"/>
        <end position="434"/>
    </location>
</feature>
<gene>
    <name evidence="2" type="ORF">EHS24_001873</name>
</gene>
<protein>
    <submittedName>
        <fullName evidence="2">Uncharacterized protein</fullName>
    </submittedName>
</protein>
<evidence type="ECO:0000313" key="2">
    <source>
        <dbReference type="EMBL" id="RSH78950.1"/>
    </source>
</evidence>
<evidence type="ECO:0000313" key="3">
    <source>
        <dbReference type="Proteomes" id="UP000279236"/>
    </source>
</evidence>
<dbReference type="EMBL" id="RSCE01000011">
    <property type="protein sequence ID" value="RSH78950.1"/>
    <property type="molecule type" value="Genomic_DNA"/>
</dbReference>
<feature type="region of interest" description="Disordered" evidence="1">
    <location>
        <begin position="194"/>
        <end position="248"/>
    </location>
</feature>
<dbReference type="GeneID" id="39586416"/>
<evidence type="ECO:0000256" key="1">
    <source>
        <dbReference type="SAM" id="MobiDB-lite"/>
    </source>
</evidence>
<dbReference type="AlphaFoldDB" id="A0A427XJA0"/>
<feature type="region of interest" description="Disordered" evidence="1">
    <location>
        <begin position="420"/>
        <end position="458"/>
    </location>
</feature>
<feature type="compositionally biased region" description="Basic and acidic residues" evidence="1">
    <location>
        <begin position="383"/>
        <end position="394"/>
    </location>
</feature>
<dbReference type="RefSeq" id="XP_028474097.1">
    <property type="nucleotide sequence ID" value="XM_028617634.1"/>
</dbReference>
<feature type="region of interest" description="Disordered" evidence="1">
    <location>
        <begin position="383"/>
        <end position="402"/>
    </location>
</feature>
<feature type="region of interest" description="Disordered" evidence="1">
    <location>
        <begin position="144"/>
        <end position="168"/>
    </location>
</feature>
<feature type="compositionally biased region" description="Low complexity" evidence="1">
    <location>
        <begin position="194"/>
        <end position="218"/>
    </location>
</feature>
<sequence length="458" mass="47251">MATVTPANYNVPTPAVPTLGTMLPTATSGPAAGASAPSGKPNVTALLAHLPPAALRKVSAFVSALSAHLPATNPDSEPCRRVLQLAYWDMVADYDLARAQACAAFRRGLAERDAAREREKLAGSGKAAAARDCFMTRFAKRIGGGGAADDTTTASAETDEDPNESARVSSIRRWCAQVRRACREGCESVCNSGNASAAGTGTHTSPATSTTALLPPTSDATLAVGEKSDGVSGPLPSEEPCAERPSAHLKRSCSASGDEFLCKRARACAAAAPDASNAMDVDPTSPATTPATLPPAPPADRTTSAAAPGAPAPTKVDENKLVSALYACYVINVAMSVKHGVQRPRIVGLVKNMLAATNLNLPFGNLDLGSACADAQSQCPDSKADAAAEGKEGQEAEAAASATAADMTDIKHIPMTIDHHHEHQHQHHHHHHPTQQHLGPHVHSQPASSTVSPALLHV</sequence>
<comment type="caution">
    <text evidence="2">The sequence shown here is derived from an EMBL/GenBank/DDBJ whole genome shotgun (WGS) entry which is preliminary data.</text>
</comment>
<feature type="region of interest" description="Disordered" evidence="1">
    <location>
        <begin position="273"/>
        <end position="315"/>
    </location>
</feature>
<feature type="compositionally biased region" description="Low complexity" evidence="1">
    <location>
        <begin position="273"/>
        <end position="291"/>
    </location>
</feature>
<proteinExistence type="predicted"/>
<reference evidence="2 3" key="1">
    <citation type="submission" date="2018-11" db="EMBL/GenBank/DDBJ databases">
        <title>Genome sequence of Apiotrichum porosum DSM 27194.</title>
        <authorList>
            <person name="Aliyu H."/>
            <person name="Gorte O."/>
            <person name="Ochsenreither K."/>
        </authorList>
    </citation>
    <scope>NUCLEOTIDE SEQUENCE [LARGE SCALE GENOMIC DNA]</scope>
    <source>
        <strain evidence="2 3">DSM 27194</strain>
    </source>
</reference>
<accession>A0A427XJA0</accession>
<keyword evidence="3" id="KW-1185">Reference proteome</keyword>
<organism evidence="2 3">
    <name type="scientific">Apiotrichum porosum</name>
    <dbReference type="NCBI Taxonomy" id="105984"/>
    <lineage>
        <taxon>Eukaryota</taxon>
        <taxon>Fungi</taxon>
        <taxon>Dikarya</taxon>
        <taxon>Basidiomycota</taxon>
        <taxon>Agaricomycotina</taxon>
        <taxon>Tremellomycetes</taxon>
        <taxon>Trichosporonales</taxon>
        <taxon>Trichosporonaceae</taxon>
        <taxon>Apiotrichum</taxon>
    </lineage>
</organism>
<name>A0A427XJA0_9TREE</name>